<proteinExistence type="predicted"/>
<organism evidence="1 2">
    <name type="scientific">Protomyces lactucae-debilis</name>
    <dbReference type="NCBI Taxonomy" id="2754530"/>
    <lineage>
        <taxon>Eukaryota</taxon>
        <taxon>Fungi</taxon>
        <taxon>Dikarya</taxon>
        <taxon>Ascomycota</taxon>
        <taxon>Taphrinomycotina</taxon>
        <taxon>Taphrinomycetes</taxon>
        <taxon>Taphrinales</taxon>
        <taxon>Protomycetaceae</taxon>
        <taxon>Protomyces</taxon>
    </lineage>
</organism>
<evidence type="ECO:0000313" key="2">
    <source>
        <dbReference type="Proteomes" id="UP000193685"/>
    </source>
</evidence>
<dbReference type="Proteomes" id="UP000193685">
    <property type="component" value="Unassembled WGS sequence"/>
</dbReference>
<sequence length="156" mass="17618">MISVGLDLTGHAAAHKCPEGLMWAPGKRCQQIRNCESYAMVRNTSDLTEREETWKQLRGQIAPDNDKLFDYKQPDHTEAYTHSFGSNGKIDETSIVWTPAVFTCLRARTEQTLFVRYEINSQRLSKTQGDGTRFQGWILCNGPNASHKAVHCCSPL</sequence>
<dbReference type="GeneID" id="63786114"/>
<evidence type="ECO:0000313" key="1">
    <source>
        <dbReference type="EMBL" id="ORY80799.1"/>
    </source>
</evidence>
<keyword evidence="2" id="KW-1185">Reference proteome</keyword>
<dbReference type="RefSeq" id="XP_040724444.1">
    <property type="nucleotide sequence ID" value="XM_040869515.1"/>
</dbReference>
<dbReference type="EMBL" id="MCFI01000012">
    <property type="protein sequence ID" value="ORY80799.1"/>
    <property type="molecule type" value="Genomic_DNA"/>
</dbReference>
<protein>
    <submittedName>
        <fullName evidence="1">Uncharacterized protein</fullName>
    </submittedName>
</protein>
<accession>A0A1Y2FA61</accession>
<comment type="caution">
    <text evidence="1">The sequence shown here is derived from an EMBL/GenBank/DDBJ whole genome shotgun (WGS) entry which is preliminary data.</text>
</comment>
<reference evidence="1 2" key="1">
    <citation type="submission" date="2016-07" db="EMBL/GenBank/DDBJ databases">
        <title>Pervasive Adenine N6-methylation of Active Genes in Fungi.</title>
        <authorList>
            <consortium name="DOE Joint Genome Institute"/>
            <person name="Mondo S.J."/>
            <person name="Dannebaum R.O."/>
            <person name="Kuo R.C."/>
            <person name="Labutti K."/>
            <person name="Haridas S."/>
            <person name="Kuo A."/>
            <person name="Salamov A."/>
            <person name="Ahrendt S.R."/>
            <person name="Lipzen A."/>
            <person name="Sullivan W."/>
            <person name="Andreopoulos W.B."/>
            <person name="Clum A."/>
            <person name="Lindquist E."/>
            <person name="Daum C."/>
            <person name="Ramamoorthy G.K."/>
            <person name="Gryganskyi A."/>
            <person name="Culley D."/>
            <person name="Magnuson J.K."/>
            <person name="James T.Y."/>
            <person name="O'Malley M.A."/>
            <person name="Stajich J.E."/>
            <person name="Spatafora J.W."/>
            <person name="Visel A."/>
            <person name="Grigoriev I.V."/>
        </authorList>
    </citation>
    <scope>NUCLEOTIDE SEQUENCE [LARGE SCALE GENOMIC DNA]</scope>
    <source>
        <strain evidence="1 2">12-1054</strain>
    </source>
</reference>
<gene>
    <name evidence="1" type="ORF">BCR37DRAFT_380540</name>
</gene>
<name>A0A1Y2FA61_PROLT</name>
<dbReference type="AlphaFoldDB" id="A0A1Y2FA61"/>